<dbReference type="STRING" id="2018661.A0A2A2JM92"/>
<dbReference type="InterPro" id="IPR000731">
    <property type="entry name" value="SSD"/>
</dbReference>
<keyword evidence="2" id="KW-1133">Transmembrane helix</keyword>
<protein>
    <recommendedName>
        <fullName evidence="3">SSD domain-containing protein</fullName>
    </recommendedName>
</protein>
<feature type="transmembrane region" description="Helical" evidence="2">
    <location>
        <begin position="874"/>
        <end position="895"/>
    </location>
</feature>
<evidence type="ECO:0000259" key="3">
    <source>
        <dbReference type="PROSITE" id="PS50156"/>
    </source>
</evidence>
<dbReference type="GO" id="GO:0005886">
    <property type="term" value="C:plasma membrane"/>
    <property type="evidence" value="ECO:0007669"/>
    <property type="project" value="TreeGrafter"/>
</dbReference>
<keyword evidence="2" id="KW-0812">Transmembrane</keyword>
<accession>A0A2A2JM92</accession>
<feature type="domain" description="SSD" evidence="3">
    <location>
        <begin position="361"/>
        <end position="519"/>
    </location>
</feature>
<dbReference type="PANTHER" id="PTHR10796">
    <property type="entry name" value="PATCHED-RELATED"/>
    <property type="match status" value="1"/>
</dbReference>
<dbReference type="Pfam" id="PF12349">
    <property type="entry name" value="Sterol-sensing"/>
    <property type="match status" value="1"/>
</dbReference>
<feature type="transmembrane region" description="Helical" evidence="2">
    <location>
        <begin position="33"/>
        <end position="52"/>
    </location>
</feature>
<dbReference type="AlphaFoldDB" id="A0A2A2JM92"/>
<dbReference type="SUPFAM" id="SSF82866">
    <property type="entry name" value="Multidrug efflux transporter AcrB transmembrane domain"/>
    <property type="match status" value="2"/>
</dbReference>
<feature type="transmembrane region" description="Helical" evidence="2">
    <location>
        <begin position="907"/>
        <end position="929"/>
    </location>
</feature>
<dbReference type="GO" id="GO:0018996">
    <property type="term" value="P:molting cycle, collagen and cuticulin-based cuticle"/>
    <property type="evidence" value="ECO:0007669"/>
    <property type="project" value="TreeGrafter"/>
</dbReference>
<evidence type="ECO:0000313" key="5">
    <source>
        <dbReference type="Proteomes" id="UP000218231"/>
    </source>
</evidence>
<dbReference type="EMBL" id="LIAE01010344">
    <property type="protein sequence ID" value="PAV62825.1"/>
    <property type="molecule type" value="Genomic_DNA"/>
</dbReference>
<name>A0A2A2JM92_9BILA</name>
<comment type="similarity">
    <text evidence="1">Belongs to the patched family.</text>
</comment>
<dbReference type="GO" id="GO:0030659">
    <property type="term" value="C:cytoplasmic vesicle membrane"/>
    <property type="evidence" value="ECO:0007669"/>
    <property type="project" value="TreeGrafter"/>
</dbReference>
<evidence type="ECO:0000313" key="4">
    <source>
        <dbReference type="EMBL" id="PAV62825.1"/>
    </source>
</evidence>
<dbReference type="Proteomes" id="UP000218231">
    <property type="component" value="Unassembled WGS sequence"/>
</dbReference>
<evidence type="ECO:0000256" key="2">
    <source>
        <dbReference type="SAM" id="Phobius"/>
    </source>
</evidence>
<keyword evidence="2" id="KW-0472">Membrane</keyword>
<comment type="caution">
    <text evidence="4">The sequence shown here is derived from an EMBL/GenBank/DDBJ whole genome shotgun (WGS) entry which is preliminary data.</text>
</comment>
<dbReference type="GO" id="GO:0006897">
    <property type="term" value="P:endocytosis"/>
    <property type="evidence" value="ECO:0007669"/>
    <property type="project" value="TreeGrafter"/>
</dbReference>
<feature type="transmembrane region" description="Helical" evidence="2">
    <location>
        <begin position="496"/>
        <end position="519"/>
    </location>
</feature>
<reference evidence="4 5" key="1">
    <citation type="journal article" date="2017" name="Curr. Biol.">
        <title>Genome architecture and evolution of a unichromosomal asexual nematode.</title>
        <authorList>
            <person name="Fradin H."/>
            <person name="Zegar C."/>
            <person name="Gutwein M."/>
            <person name="Lucas J."/>
            <person name="Kovtun M."/>
            <person name="Corcoran D."/>
            <person name="Baugh L.R."/>
            <person name="Kiontke K."/>
            <person name="Gunsalus K."/>
            <person name="Fitch D.H."/>
            <person name="Piano F."/>
        </authorList>
    </citation>
    <scope>NUCLEOTIDE SEQUENCE [LARGE SCALE GENOMIC DNA]</scope>
    <source>
        <strain evidence="4">PF1309</strain>
    </source>
</reference>
<dbReference type="PROSITE" id="PS50156">
    <property type="entry name" value="SSD"/>
    <property type="match status" value="1"/>
</dbReference>
<feature type="transmembrane region" description="Helical" evidence="2">
    <location>
        <begin position="464"/>
        <end position="484"/>
    </location>
</feature>
<dbReference type="OrthoDB" id="6510177at2759"/>
<feature type="transmembrane region" description="Helical" evidence="2">
    <location>
        <begin position="591"/>
        <end position="613"/>
    </location>
</feature>
<dbReference type="InterPro" id="IPR051697">
    <property type="entry name" value="Patched_domain-protein"/>
</dbReference>
<keyword evidence="5" id="KW-1185">Reference proteome</keyword>
<sequence length="949" mass="109058">MPSTLAEYGKKFEDWMVEIFYEYGLFVGKNPFWFLWGPLICTLLCVPGLFFLRINLDLYKLFVPLDAPVRYEFERNQDFNKMPAGNLDAPARVRRELAETDFEMDKLRRDLEMLMADARGEEYLPSAPLDYFSFIDNNQIGEYANETRFKRQNGFDGKTVRPKRKRKESKKTINKLVAAKRDILRFYVVHKNFENLLQSKYLGPLYEYTNEMMKITTEYNGNVVGIEDFCDRGAEKTCTNTLNSWIKHADVLFRDGTVKANPNLQLSYPVLYLFNRPKDIGNVIYGVDVEGEKNEIKGARVLTLHWFVNYPATPENNAAYLAYRERLNDFWQEIATKTELEFIPHNDKAMDDEMMKIIESTVPFAVPATIMLILFVTISNFSFNKVKSKPVEMYLGVWCVIIALIMTFGIFFYCGASFNPVTSTMPFLVLAVGVDDDFLMVGAWRELDRRLPVHQRIALVMGDAGASITVTSVTNLFCFALGWLMCSTPAVADFCLITAFGVFLDYLTQITFFAAILTYSGRKEETGGLASCCYKKIDVRPAEISTNDANNTIDENKIDCQHHAKAANIPYMHKFFEHQIAPFILKKWIKVISWLFYAAYAVISLYGCCILKVDISPVKYIRDNSPIQTFVKLADKYIWADNVMPTFYVMKPPDLRDQTQRAQFNEMVFRLEHTNYSIGRVSTNLWVWQYQEYMNDFPNVDLSVEFYNKKYLRDFFSQLDYSQYRDKVKIIDNATRNEPCVSAFSFQTSFYGLDSWDKRQAELFHWRAIINEYPQYDMFLAGIFSPFLIDQRRTIAPSSMQQSVFLMTFSLLSISMGVCGGLALLGSDLDSVSMGCIVMAIGLAVDYSVHICYRYHRSEKKTGPDKVQDALSSVGWPVTQAVGSTLFGLAVLPFVPAYLVRVFFQTVYLVNIIGLIHALLWLPQLIAALDPCDRVPLRFQNSKIKLSIA</sequence>
<feature type="transmembrane region" description="Helical" evidence="2">
    <location>
        <begin position="395"/>
        <end position="415"/>
    </location>
</feature>
<proteinExistence type="inferred from homology"/>
<dbReference type="PANTHER" id="PTHR10796:SF185">
    <property type="entry name" value="SSD DOMAIN-CONTAINING PROTEIN"/>
    <property type="match status" value="1"/>
</dbReference>
<gene>
    <name evidence="4" type="ORF">WR25_17846</name>
</gene>
<organism evidence="4 5">
    <name type="scientific">Diploscapter pachys</name>
    <dbReference type="NCBI Taxonomy" id="2018661"/>
    <lineage>
        <taxon>Eukaryota</taxon>
        <taxon>Metazoa</taxon>
        <taxon>Ecdysozoa</taxon>
        <taxon>Nematoda</taxon>
        <taxon>Chromadorea</taxon>
        <taxon>Rhabditida</taxon>
        <taxon>Rhabditina</taxon>
        <taxon>Rhabditomorpha</taxon>
        <taxon>Rhabditoidea</taxon>
        <taxon>Rhabditidae</taxon>
        <taxon>Diploscapter</taxon>
    </lineage>
</organism>
<dbReference type="Gene3D" id="1.20.1640.10">
    <property type="entry name" value="Multidrug efflux transporter AcrB transmembrane domain"/>
    <property type="match status" value="2"/>
</dbReference>
<evidence type="ECO:0000256" key="1">
    <source>
        <dbReference type="ARBA" id="ARBA00005585"/>
    </source>
</evidence>
<feature type="transmembrane region" description="Helical" evidence="2">
    <location>
        <begin position="804"/>
        <end position="826"/>
    </location>
</feature>
<feature type="transmembrane region" description="Helical" evidence="2">
    <location>
        <begin position="364"/>
        <end position="383"/>
    </location>
</feature>
<dbReference type="InterPro" id="IPR053958">
    <property type="entry name" value="HMGCR/SNAP/NPC1-like_SSD"/>
</dbReference>